<evidence type="ECO:0000313" key="1">
    <source>
        <dbReference type="EMBL" id="EMY06264.1"/>
    </source>
</evidence>
<accession>A0A829D3H7</accession>
<gene>
    <name evidence="1" type="ORF">LEP1GSC029_3165</name>
</gene>
<comment type="caution">
    <text evidence="1">The sequence shown here is derived from an EMBL/GenBank/DDBJ whole genome shotgun (WGS) entry which is preliminary data.</text>
</comment>
<organism evidence="1 2">
    <name type="scientific">Leptospira interrogans str. 2002000626</name>
    <dbReference type="NCBI Taxonomy" id="996803"/>
    <lineage>
        <taxon>Bacteria</taxon>
        <taxon>Pseudomonadati</taxon>
        <taxon>Spirochaetota</taxon>
        <taxon>Spirochaetia</taxon>
        <taxon>Leptospirales</taxon>
        <taxon>Leptospiraceae</taxon>
        <taxon>Leptospira</taxon>
    </lineage>
</organism>
<sequence length="75" mass="8808">MRPGKKEQICKNLKLTKKVFEECWRLVPENMIKRLNCNDLTEYLARHILPTVSRRLIQSNAYSVNPLVRRVIAVA</sequence>
<reference evidence="1 2" key="1">
    <citation type="submission" date="2013-02" db="EMBL/GenBank/DDBJ databases">
        <authorList>
            <person name="Harkins D.M."/>
            <person name="Durkin A.S."/>
            <person name="Brinkac L.M."/>
            <person name="Haft D.H."/>
            <person name="Selengut J.D."/>
            <person name="Sanka R."/>
            <person name="DePew J."/>
            <person name="Purushe J."/>
            <person name="Whelen A.C."/>
            <person name="Vinetz J.M."/>
            <person name="Sutton G.G."/>
            <person name="Nierman W.C."/>
            <person name="Fouts D.E."/>
        </authorList>
    </citation>
    <scope>NUCLEOTIDE SEQUENCE [LARGE SCALE GENOMIC DNA]</scope>
    <source>
        <strain evidence="1 2">2002000626</strain>
    </source>
</reference>
<dbReference type="EMBL" id="AFJL02000046">
    <property type="protein sequence ID" value="EMY06264.1"/>
    <property type="molecule type" value="Genomic_DNA"/>
</dbReference>
<protein>
    <submittedName>
        <fullName evidence="1">Uncharacterized protein</fullName>
    </submittedName>
</protein>
<proteinExistence type="predicted"/>
<dbReference type="Proteomes" id="UP000012329">
    <property type="component" value="Unassembled WGS sequence"/>
</dbReference>
<dbReference type="AlphaFoldDB" id="A0A829D3H7"/>
<evidence type="ECO:0000313" key="2">
    <source>
        <dbReference type="Proteomes" id="UP000012329"/>
    </source>
</evidence>
<name>A0A829D3H7_LEPIR</name>